<organism evidence="1">
    <name type="scientific">Solanum chacoense</name>
    <name type="common">Chaco potato</name>
    <dbReference type="NCBI Taxonomy" id="4108"/>
    <lineage>
        <taxon>Eukaryota</taxon>
        <taxon>Viridiplantae</taxon>
        <taxon>Streptophyta</taxon>
        <taxon>Embryophyta</taxon>
        <taxon>Tracheophyta</taxon>
        <taxon>Spermatophyta</taxon>
        <taxon>Magnoliopsida</taxon>
        <taxon>eudicotyledons</taxon>
        <taxon>Gunneridae</taxon>
        <taxon>Pentapetalae</taxon>
        <taxon>asterids</taxon>
        <taxon>lamiids</taxon>
        <taxon>Solanales</taxon>
        <taxon>Solanaceae</taxon>
        <taxon>Solanoideae</taxon>
        <taxon>Solaneae</taxon>
        <taxon>Solanum</taxon>
    </lineage>
</organism>
<protein>
    <submittedName>
        <fullName evidence="1">Putative ovule protein</fullName>
    </submittedName>
</protein>
<name>A0A0V0H9F8_SOLCH</name>
<sequence>MTSTSSQSSHSILRYQYNSLYQSYVPSCLKQEGFLGLGFHVSFVRCLLRFILCFNWVDYS</sequence>
<dbReference type="AlphaFoldDB" id="A0A0V0H9F8"/>
<proteinExistence type="predicted"/>
<evidence type="ECO:0000313" key="1">
    <source>
        <dbReference type="EMBL" id="JAP16123.1"/>
    </source>
</evidence>
<dbReference type="EMBL" id="GEDG01024243">
    <property type="protein sequence ID" value="JAP16123.1"/>
    <property type="molecule type" value="Transcribed_RNA"/>
</dbReference>
<accession>A0A0V0H9F8</accession>
<reference evidence="1" key="1">
    <citation type="submission" date="2015-12" db="EMBL/GenBank/DDBJ databases">
        <title>Gene expression during late stages of embryo sac development: a critical building block for successful pollen-pistil interactions.</title>
        <authorList>
            <person name="Liu Y."/>
            <person name="Joly V."/>
            <person name="Sabar M."/>
            <person name="Matton D.P."/>
        </authorList>
    </citation>
    <scope>NUCLEOTIDE SEQUENCE</scope>
</reference>